<comment type="caution">
    <text evidence="3">The sequence shown here is derived from an EMBL/GenBank/DDBJ whole genome shotgun (WGS) entry which is preliminary data.</text>
</comment>
<dbReference type="InterPro" id="IPR036457">
    <property type="entry name" value="PPM-type-like_dom_sf"/>
</dbReference>
<keyword evidence="4" id="KW-1185">Reference proteome</keyword>
<dbReference type="InterPro" id="IPR001932">
    <property type="entry name" value="PPM-type_phosphatase-like_dom"/>
</dbReference>
<reference evidence="3 4" key="1">
    <citation type="submission" date="2020-04" db="EMBL/GenBank/DDBJ databases">
        <authorList>
            <person name="Liu S."/>
        </authorList>
    </citation>
    <scope>NUCLEOTIDE SEQUENCE [LARGE SCALE GENOMIC DNA]</scope>
    <source>
        <strain evidence="3 4">CGMCC 1.15091</strain>
    </source>
</reference>
<organism evidence="3 4">
    <name type="scientific">Arthrobacter deserti</name>
    <dbReference type="NCBI Taxonomy" id="1742687"/>
    <lineage>
        <taxon>Bacteria</taxon>
        <taxon>Bacillati</taxon>
        <taxon>Actinomycetota</taxon>
        <taxon>Actinomycetes</taxon>
        <taxon>Micrococcales</taxon>
        <taxon>Micrococcaceae</taxon>
        <taxon>Arthrobacter</taxon>
    </lineage>
</organism>
<gene>
    <name evidence="3" type="ORF">HER39_12085</name>
</gene>
<evidence type="ECO:0000256" key="1">
    <source>
        <dbReference type="SAM" id="MobiDB-lite"/>
    </source>
</evidence>
<sequence>PSGLPLGVLPGQTWQVHTTTLEPGETLVVASDGLLDFFPSLEETLDQALQANLPGRTAAELVDGAVSFARAQGHPDDVTVLALRRTAAGAGSEKAPAGAVPGGNRQDSPAGGA</sequence>
<dbReference type="EMBL" id="JAAZSR010000202">
    <property type="protein sequence ID" value="NKX51292.1"/>
    <property type="molecule type" value="Genomic_DNA"/>
</dbReference>
<proteinExistence type="predicted"/>
<protein>
    <submittedName>
        <fullName evidence="3">SpoIIE family protein phosphatase</fullName>
    </submittedName>
</protein>
<dbReference type="Pfam" id="PF07228">
    <property type="entry name" value="SpoIIE"/>
    <property type="match status" value="1"/>
</dbReference>
<name>A0ABX1JPP4_9MICC</name>
<feature type="domain" description="PPM-type phosphatase" evidence="2">
    <location>
        <begin position="2"/>
        <end position="85"/>
    </location>
</feature>
<feature type="region of interest" description="Disordered" evidence="1">
    <location>
        <begin position="87"/>
        <end position="113"/>
    </location>
</feature>
<accession>A0ABX1JPP4</accession>
<evidence type="ECO:0000313" key="3">
    <source>
        <dbReference type="EMBL" id="NKX51292.1"/>
    </source>
</evidence>
<feature type="non-terminal residue" evidence="3">
    <location>
        <position position="1"/>
    </location>
</feature>
<dbReference type="SUPFAM" id="SSF81606">
    <property type="entry name" value="PP2C-like"/>
    <property type="match status" value="1"/>
</dbReference>
<evidence type="ECO:0000313" key="4">
    <source>
        <dbReference type="Proteomes" id="UP000523795"/>
    </source>
</evidence>
<dbReference type="Gene3D" id="3.60.40.10">
    <property type="entry name" value="PPM-type phosphatase domain"/>
    <property type="match status" value="1"/>
</dbReference>
<dbReference type="Proteomes" id="UP000523795">
    <property type="component" value="Unassembled WGS sequence"/>
</dbReference>
<evidence type="ECO:0000259" key="2">
    <source>
        <dbReference type="Pfam" id="PF07228"/>
    </source>
</evidence>